<reference evidence="2 3" key="1">
    <citation type="submission" date="2023-04" db="EMBL/GenBank/DDBJ databases">
        <title>Genome of Basidiobolus ranarum AG-B5.</title>
        <authorList>
            <person name="Stajich J.E."/>
            <person name="Carter-House D."/>
            <person name="Gryganskyi A."/>
        </authorList>
    </citation>
    <scope>NUCLEOTIDE SEQUENCE [LARGE SCALE GENOMIC DNA]</scope>
    <source>
        <strain evidence="2 3">AG-B5</strain>
    </source>
</reference>
<evidence type="ECO:0000313" key="3">
    <source>
        <dbReference type="Proteomes" id="UP001479436"/>
    </source>
</evidence>
<gene>
    <name evidence="2" type="ORF">K7432_016672</name>
</gene>
<dbReference type="Proteomes" id="UP001479436">
    <property type="component" value="Unassembled WGS sequence"/>
</dbReference>
<proteinExistence type="predicted"/>
<feature type="non-terminal residue" evidence="2">
    <location>
        <position position="1"/>
    </location>
</feature>
<keyword evidence="3" id="KW-1185">Reference proteome</keyword>
<feature type="non-terminal residue" evidence="2">
    <location>
        <position position="57"/>
    </location>
</feature>
<organism evidence="2 3">
    <name type="scientific">Basidiobolus ranarum</name>
    <dbReference type="NCBI Taxonomy" id="34480"/>
    <lineage>
        <taxon>Eukaryota</taxon>
        <taxon>Fungi</taxon>
        <taxon>Fungi incertae sedis</taxon>
        <taxon>Zoopagomycota</taxon>
        <taxon>Entomophthoromycotina</taxon>
        <taxon>Basidiobolomycetes</taxon>
        <taxon>Basidiobolales</taxon>
        <taxon>Basidiobolaceae</taxon>
        <taxon>Basidiobolus</taxon>
    </lineage>
</organism>
<protein>
    <submittedName>
        <fullName evidence="2">Uncharacterized protein</fullName>
    </submittedName>
</protein>
<evidence type="ECO:0000313" key="2">
    <source>
        <dbReference type="EMBL" id="KAK9675075.1"/>
    </source>
</evidence>
<dbReference type="EMBL" id="JASJQH010009781">
    <property type="protein sequence ID" value="KAK9675075.1"/>
    <property type="molecule type" value="Genomic_DNA"/>
</dbReference>
<feature type="compositionally biased region" description="Basic and acidic residues" evidence="1">
    <location>
        <begin position="48"/>
        <end position="57"/>
    </location>
</feature>
<feature type="region of interest" description="Disordered" evidence="1">
    <location>
        <begin position="1"/>
        <end position="57"/>
    </location>
</feature>
<comment type="caution">
    <text evidence="2">The sequence shown here is derived from an EMBL/GenBank/DDBJ whole genome shotgun (WGS) entry which is preliminary data.</text>
</comment>
<feature type="compositionally biased region" description="Low complexity" evidence="1">
    <location>
        <begin position="10"/>
        <end position="36"/>
    </location>
</feature>
<name>A0ABR2VLB2_9FUNG</name>
<sequence>LLLPGESMLSRHPSSPNSSSTGHSSPSPFPSPYLSHVMSRRPTTTALMKRERPSKVS</sequence>
<evidence type="ECO:0000256" key="1">
    <source>
        <dbReference type="SAM" id="MobiDB-lite"/>
    </source>
</evidence>
<accession>A0ABR2VLB2</accession>